<keyword evidence="6" id="KW-0472">Membrane</keyword>
<keyword evidence="14" id="KW-1185">Reference proteome</keyword>
<dbReference type="PROSITE" id="PS51144">
    <property type="entry name" value="ALPHA_CA_2"/>
    <property type="match status" value="1"/>
</dbReference>
<evidence type="ECO:0000256" key="1">
    <source>
        <dbReference type="ARBA" id="ARBA00004609"/>
    </source>
</evidence>
<evidence type="ECO:0000256" key="11">
    <source>
        <dbReference type="ARBA" id="ARBA00049061"/>
    </source>
</evidence>
<comment type="function">
    <text evidence="10">Catalyzes the reversible hydration of carbon dioxide into bicarbonate and protons and thus is essential to maintaining intracellular and extracellular pH. May stimulate the sodium/bicarbonate transporter activity of SLC4A4 that acts in pH homeostasis. It is essential for acid overload removal from the retina and retina epithelium, and acid release in the choriocapillaris in the choroid.</text>
</comment>
<evidence type="ECO:0000313" key="13">
    <source>
        <dbReference type="EMBL" id="OXB64874.1"/>
    </source>
</evidence>
<comment type="catalytic activity">
    <reaction evidence="11">
        <text>hydrogencarbonate + H(+) = CO2 + H2O</text>
        <dbReference type="Rhea" id="RHEA:10748"/>
        <dbReference type="ChEBI" id="CHEBI:15377"/>
        <dbReference type="ChEBI" id="CHEBI:15378"/>
        <dbReference type="ChEBI" id="CHEBI:16526"/>
        <dbReference type="ChEBI" id="CHEBI:17544"/>
        <dbReference type="EC" id="4.2.1.1"/>
    </reaction>
    <physiologicalReaction direction="left-to-right" evidence="11">
        <dbReference type="Rhea" id="RHEA:10749"/>
    </physiologicalReaction>
    <physiologicalReaction direction="right-to-left" evidence="11">
        <dbReference type="Rhea" id="RHEA:10750"/>
    </physiologicalReaction>
</comment>
<dbReference type="GO" id="GO:0004089">
    <property type="term" value="F:carbonate dehydratase activity"/>
    <property type="evidence" value="ECO:0007669"/>
    <property type="project" value="UniProtKB-EC"/>
</dbReference>
<feature type="domain" description="Alpha-carbonic anhydrase" evidence="12">
    <location>
        <begin position="47"/>
        <end position="396"/>
    </location>
</feature>
<dbReference type="OrthoDB" id="429145at2759"/>
<dbReference type="EMBL" id="MCFN01000109">
    <property type="protein sequence ID" value="OXB64874.1"/>
    <property type="molecule type" value="Genomic_DNA"/>
</dbReference>
<dbReference type="SUPFAM" id="SSF51069">
    <property type="entry name" value="Carbonic anhydrase"/>
    <property type="match status" value="1"/>
</dbReference>
<accession>A0A226NB97</accession>
<evidence type="ECO:0000256" key="2">
    <source>
        <dbReference type="ARBA" id="ARBA00010718"/>
    </source>
</evidence>
<gene>
    <name evidence="13" type="ORF">ASZ78_009755</name>
</gene>
<dbReference type="InterPro" id="IPR001148">
    <property type="entry name" value="CA_dom"/>
</dbReference>
<dbReference type="AlphaFoldDB" id="A0A226NB97"/>
<dbReference type="STRING" id="9009.A0A226NB97"/>
<dbReference type="GO" id="GO:0098552">
    <property type="term" value="C:side of membrane"/>
    <property type="evidence" value="ECO:0007669"/>
    <property type="project" value="UniProtKB-KW"/>
</dbReference>
<keyword evidence="6" id="KW-0325">Glycoprotein</keyword>
<dbReference type="PANTHER" id="PTHR18952:SF95">
    <property type="entry name" value="CARBONIC ANHYDRASE 4"/>
    <property type="match status" value="1"/>
</dbReference>
<dbReference type="GO" id="GO:0008270">
    <property type="term" value="F:zinc ion binding"/>
    <property type="evidence" value="ECO:0007669"/>
    <property type="project" value="InterPro"/>
</dbReference>
<comment type="caution">
    <text evidence="13">The sequence shown here is derived from an EMBL/GenBank/DDBJ whole genome shotgun (WGS) entry which is preliminary data.</text>
</comment>
<dbReference type="PANTHER" id="PTHR18952">
    <property type="entry name" value="CARBONIC ANHYDRASE"/>
    <property type="match status" value="1"/>
</dbReference>
<evidence type="ECO:0000256" key="9">
    <source>
        <dbReference type="ARBA" id="ARBA00032355"/>
    </source>
</evidence>
<evidence type="ECO:0000313" key="14">
    <source>
        <dbReference type="Proteomes" id="UP000198323"/>
    </source>
</evidence>
<evidence type="ECO:0000256" key="4">
    <source>
        <dbReference type="ARBA" id="ARBA00014205"/>
    </source>
</evidence>
<dbReference type="GO" id="GO:0005886">
    <property type="term" value="C:plasma membrane"/>
    <property type="evidence" value="ECO:0007669"/>
    <property type="project" value="UniProtKB-SubCell"/>
</dbReference>
<evidence type="ECO:0000256" key="6">
    <source>
        <dbReference type="ARBA" id="ARBA00022622"/>
    </source>
</evidence>
<evidence type="ECO:0000259" key="12">
    <source>
        <dbReference type="PROSITE" id="PS51144"/>
    </source>
</evidence>
<evidence type="ECO:0000256" key="7">
    <source>
        <dbReference type="ARBA" id="ARBA00023288"/>
    </source>
</evidence>
<keyword evidence="7" id="KW-0449">Lipoprotein</keyword>
<comment type="similarity">
    <text evidence="2">Belongs to the alpha-carbonic anhydrase family.</text>
</comment>
<keyword evidence="5" id="KW-1003">Cell membrane</keyword>
<comment type="subcellular location">
    <subcellularLocation>
        <location evidence="1">Cell membrane</location>
        <topology evidence="1">Lipid-anchor</topology>
        <topology evidence="1">GPI-anchor</topology>
    </subcellularLocation>
</comment>
<sequence>MVVSFGSDTCCKNPFHICFLEGQFVQFFHSSNFECLTMLFIYLLVGQHWCYLSQKKEQPDCEDPRHWHTVNANCRGSKQSPINIVTKNVIYDRNLKPLYFEGYDVKESSPWKIENNGHTGKYCQICYRELICELFFNTFTWTAGSNSTAADSQVRILTNELNLWNTLYEKPHLNFRVNFNLSGVSMYGENTVETIYSFSPVKVTLSMSPKIGGGGLNGKYKAVEFHLHWGTLEEQLYFPGSEHSIDGEKQAMELHIVHIREDALDLADAKNYPDGIAVLAFFIKIDKENINYATLISELGNIPIKDASSMMEPLPLSSLLPPVYELGKYYRYNGSLTTPDCHETVIWTVFEKPITLSLLQVSQFSTVHFGGTNTTLMSENFRPAQFLNGRSVYWSGASSLLPPAKVLVLLLILPYILNSLFQ</sequence>
<dbReference type="Proteomes" id="UP000198323">
    <property type="component" value="Unassembled WGS sequence"/>
</dbReference>
<name>A0A226NB97_CALSU</name>
<proteinExistence type="inferred from homology"/>
<keyword evidence="6" id="KW-0336">GPI-anchor</keyword>
<comment type="subunit">
    <text evidence="3">Interacts with SLC4A4.</text>
</comment>
<dbReference type="InterPro" id="IPR036398">
    <property type="entry name" value="CA_dom_sf"/>
</dbReference>
<evidence type="ECO:0000256" key="8">
    <source>
        <dbReference type="ARBA" id="ARBA00032271"/>
    </source>
</evidence>
<evidence type="ECO:0000256" key="5">
    <source>
        <dbReference type="ARBA" id="ARBA00022475"/>
    </source>
</evidence>
<evidence type="ECO:0000256" key="10">
    <source>
        <dbReference type="ARBA" id="ARBA00045603"/>
    </source>
</evidence>
<dbReference type="Gene3D" id="3.10.200.10">
    <property type="entry name" value="Alpha carbonic anhydrase"/>
    <property type="match status" value="1"/>
</dbReference>
<evidence type="ECO:0000256" key="3">
    <source>
        <dbReference type="ARBA" id="ARBA00011736"/>
    </source>
</evidence>
<dbReference type="InterPro" id="IPR023561">
    <property type="entry name" value="Carbonic_anhydrase_a-class"/>
</dbReference>
<organism evidence="13 14">
    <name type="scientific">Callipepla squamata</name>
    <name type="common">Scaled quail</name>
    <dbReference type="NCBI Taxonomy" id="9009"/>
    <lineage>
        <taxon>Eukaryota</taxon>
        <taxon>Metazoa</taxon>
        <taxon>Chordata</taxon>
        <taxon>Craniata</taxon>
        <taxon>Vertebrata</taxon>
        <taxon>Euteleostomi</taxon>
        <taxon>Archelosauria</taxon>
        <taxon>Archosauria</taxon>
        <taxon>Dinosauria</taxon>
        <taxon>Saurischia</taxon>
        <taxon>Theropoda</taxon>
        <taxon>Coelurosauria</taxon>
        <taxon>Aves</taxon>
        <taxon>Neognathae</taxon>
        <taxon>Galloanserae</taxon>
        <taxon>Galliformes</taxon>
        <taxon>Odontophoridae</taxon>
        <taxon>Callipepla</taxon>
    </lineage>
</organism>
<dbReference type="SMART" id="SM01057">
    <property type="entry name" value="Carb_anhydrase"/>
    <property type="match status" value="1"/>
</dbReference>
<dbReference type="Pfam" id="PF00194">
    <property type="entry name" value="Carb_anhydrase"/>
    <property type="match status" value="2"/>
</dbReference>
<reference evidence="13 14" key="1">
    <citation type="submission" date="2016-07" db="EMBL/GenBank/DDBJ databases">
        <title>Disparate Historic Effective Population Sizes Predicted by Modern Levels of Genome Diversity for the Scaled Quail (Callipepla squamata) and the Northern Bobwhite (Colinus virginianus): Inferences from First and Second Generation Draft Genome Assemblies for Sympatric New World Quail.</title>
        <authorList>
            <person name="Oldeschulte D.L."/>
            <person name="Halley Y.A."/>
            <person name="Bhattarai E.K."/>
            <person name="Brashear W.A."/>
            <person name="Hill J."/>
            <person name="Metz R.P."/>
            <person name="Johnson C.D."/>
            <person name="Rollins D."/>
            <person name="Peterson M.J."/>
            <person name="Bickhart D.M."/>
            <person name="Decker J.E."/>
            <person name="Seabury C.M."/>
        </authorList>
    </citation>
    <scope>NUCLEOTIDE SEQUENCE [LARGE SCALE GENOMIC DNA]</scope>
    <source>
        <strain evidence="13 14">Texas</strain>
        <tissue evidence="13">Leg muscle</tissue>
    </source>
</reference>
<protein>
    <recommendedName>
        <fullName evidence="4">Carbonic anhydrase 4</fullName>
    </recommendedName>
    <alternativeName>
        <fullName evidence="9">Carbonate dehydratase IV</fullName>
    </alternativeName>
    <alternativeName>
        <fullName evidence="8">Carbonic anhydrase IV</fullName>
    </alternativeName>
</protein>